<dbReference type="GO" id="GO:0001764">
    <property type="term" value="P:neuron migration"/>
    <property type="evidence" value="ECO:0007669"/>
    <property type="project" value="UniProtKB-ARBA"/>
</dbReference>
<dbReference type="InterPro" id="IPR027397">
    <property type="entry name" value="Catenin-bd_sf"/>
</dbReference>
<dbReference type="GO" id="GO:0044331">
    <property type="term" value="P:cell-cell adhesion mediated by cadherin"/>
    <property type="evidence" value="ECO:0007669"/>
    <property type="project" value="TreeGrafter"/>
</dbReference>
<evidence type="ECO:0000256" key="13">
    <source>
        <dbReference type="ARBA" id="ARBA00023180"/>
    </source>
</evidence>
<dbReference type="CDD" id="cd11304">
    <property type="entry name" value="Cadherin_repeat"/>
    <property type="match status" value="4"/>
</dbReference>
<dbReference type="PRINTS" id="PR00205">
    <property type="entry name" value="CADHERIN"/>
</dbReference>
<dbReference type="InterPro" id="IPR002126">
    <property type="entry name" value="Cadherin-like_dom"/>
</dbReference>
<dbReference type="Pfam" id="PF01049">
    <property type="entry name" value="CADH_Y-type_LIR"/>
    <property type="match status" value="1"/>
</dbReference>
<keyword evidence="12 19" id="KW-0472">Membrane</keyword>
<protein>
    <recommendedName>
        <fullName evidence="14">Cadherin-4</fullName>
    </recommendedName>
</protein>
<dbReference type="GO" id="GO:0005737">
    <property type="term" value="C:cytoplasm"/>
    <property type="evidence" value="ECO:0007669"/>
    <property type="project" value="UniProtKB-ARBA"/>
</dbReference>
<dbReference type="Gene3D" id="2.60.40.60">
    <property type="entry name" value="Cadherins"/>
    <property type="match status" value="7"/>
</dbReference>
<dbReference type="FunFam" id="2.60.40.60:FF:000011">
    <property type="entry name" value="Cadherin 1"/>
    <property type="match status" value="1"/>
</dbReference>
<feature type="domain" description="Cadherin" evidence="21">
    <location>
        <begin position="359"/>
        <end position="466"/>
    </location>
</feature>
<dbReference type="OrthoDB" id="6079678at2759"/>
<keyword evidence="5" id="KW-0479">Metal-binding</keyword>
<dbReference type="FunFam" id="4.10.900.10:FF:000001">
    <property type="entry name" value="Cadherin 2"/>
    <property type="match status" value="1"/>
</dbReference>
<feature type="signal peptide" evidence="20">
    <location>
        <begin position="1"/>
        <end position="24"/>
    </location>
</feature>
<sequence length="1105" mass="122351">MKVGFVLPLACALALKSSLDTAGSLTVDPCRLGFSQNFYTVFIPQEWLQGHTVVKGTMLSSGQVKFEACHTNERISFESSDPKFGVRPDGSVYAERDLMHMSEPVQFVVTAQGSKDMPSWKTIIKLVITRHPRPPLINQIVDQANSQAHHNRYHNLSQLQGGFSTNGLHWQKRDWIIPPISAPENSRRAFPLFLARGNAGGPTVDPCRPGFSQNFYTVFIPREQLQGQSIVKGTLLSSARVMFEACHLNERISFESSDPKFGVRPDGSLYVEQDVMNLSEPIQFMVTAQGSKDTQIWETTVKLAIAGHPLPPLINQIGDETGYHSRSHHNHYSNPRVIMFPRRHQRGSSTNGLRRQKRDWVIPPINVPENSRGPFPQMLVRIRSDQDKEIEIRYSITGAGADQPPSDVYIIDPITGKMSVTKPLDREDRASYHLRAHAVDVNGNQMEPPIDLYIYVIDMNDNRPEFQNQVYNGSVPEVSKPGTSVMRVTAIDADDSTMPNGLVHYRILNQSPHIPIPNMFTINGATGEISTIAAGLDREKVSQYTLIVQATDMEGSLNFGLSNTATALITVTDINDNPPELDAKTFLGEVPENAVGVVVANLTVRDRDQPHTPNWNAVYRIVGGDSMGHFTIRTDELTNDGRVTVVKPVDYERNGAFMLTVVVSNQAHLASGIPSSLSSTAGVTISVLDVNEAPVFPSNPKVIRFEEGVPADTTLTIFAAQDPDRFIQQTVRYSKLSDPGNWLRINRTNGQIMTTAILDRESPYVKNNVYEASFLAVDNGSPPATGTGTLQIYLIDVNDNVPVLVPRESQLCERSRPSSRINITASDADVEPNAGPYVFELPSFPPSVRRNWTISRLNGEYAQLRLRIPYLEAGVYRVPILVSDSGNPPLTNRSIIRVKVCPCDEHGDCTSLGAVASASLGTGAIIAILICIIILLSMVLFFVVWMKRREKERQAKPLLIDPEDDVRDNILKYDEEGGGEEDQDYDLSQLQQPETLEHIMSKPGGVRRVDERPVIPESQYPIRPSIPHPEDIGEFITDGLRAADNDPTAPPYDSLLVFDYEGSGSTAGSVSSLDTSSSEEQDYDYLNDWGPRFKKLADLYGGGDD</sequence>
<organism evidence="22 23">
    <name type="scientific">Ictalurus punctatus</name>
    <name type="common">Channel catfish</name>
    <name type="synonym">Silurus punctatus</name>
    <dbReference type="NCBI Taxonomy" id="7998"/>
    <lineage>
        <taxon>Eukaryota</taxon>
        <taxon>Metazoa</taxon>
        <taxon>Chordata</taxon>
        <taxon>Craniata</taxon>
        <taxon>Vertebrata</taxon>
        <taxon>Euteleostomi</taxon>
        <taxon>Actinopterygii</taxon>
        <taxon>Neopterygii</taxon>
        <taxon>Teleostei</taxon>
        <taxon>Ostariophysi</taxon>
        <taxon>Siluriformes</taxon>
        <taxon>Ictaluridae</taxon>
        <taxon>Ictalurus</taxon>
    </lineage>
</organism>
<feature type="domain" description="Cadherin" evidence="21">
    <location>
        <begin position="582"/>
        <end position="696"/>
    </location>
</feature>
<keyword evidence="3" id="KW-1003">Cell membrane</keyword>
<dbReference type="Proteomes" id="UP000221080">
    <property type="component" value="Chromosome 21"/>
</dbReference>
<dbReference type="Gene3D" id="4.10.900.10">
    <property type="entry name" value="TCF3-CBD (Catenin binding domain)"/>
    <property type="match status" value="1"/>
</dbReference>
<keyword evidence="4 16" id="KW-0812">Transmembrane</keyword>
<feature type="chain" id="PRO_5013379409" description="Cadherin-4" evidence="20">
    <location>
        <begin position="25"/>
        <end position="1105"/>
    </location>
</feature>
<proteinExistence type="predicted"/>
<feature type="domain" description="Cadherin" evidence="21">
    <location>
        <begin position="803"/>
        <end position="912"/>
    </location>
</feature>
<evidence type="ECO:0000256" key="4">
    <source>
        <dbReference type="ARBA" id="ARBA00022692"/>
    </source>
</evidence>
<evidence type="ECO:0000256" key="16">
    <source>
        <dbReference type="RuleBase" id="RU003318"/>
    </source>
</evidence>
<evidence type="ECO:0000256" key="18">
    <source>
        <dbReference type="SAM" id="MobiDB-lite"/>
    </source>
</evidence>
<dbReference type="FunFam" id="2.60.40.60:FF:000019">
    <property type="entry name" value="Cadherin 2"/>
    <property type="match status" value="1"/>
</dbReference>
<evidence type="ECO:0000256" key="11">
    <source>
        <dbReference type="ARBA" id="ARBA00022989"/>
    </source>
</evidence>
<dbReference type="RefSeq" id="XP_017306570.1">
    <property type="nucleotide sequence ID" value="XM_017451081.3"/>
</dbReference>
<evidence type="ECO:0000256" key="17">
    <source>
        <dbReference type="RuleBase" id="RU004357"/>
    </source>
</evidence>
<dbReference type="CTD" id="1002"/>
<dbReference type="InterPro" id="IPR015919">
    <property type="entry name" value="Cadherin-like_sf"/>
</dbReference>
<reference evidence="22" key="1">
    <citation type="journal article" date="2016" name="Nat. Commun.">
        <title>The channel catfish genome sequence provides insights into the evolution of scale formation in teleosts.</title>
        <authorList>
            <person name="Liu Z."/>
            <person name="Liu S."/>
            <person name="Yao J."/>
            <person name="Bao L."/>
            <person name="Zhang J."/>
            <person name="Li Y."/>
            <person name="Jiang C."/>
            <person name="Sun L."/>
            <person name="Wang R."/>
            <person name="Zhang Y."/>
            <person name="Zhou T."/>
            <person name="Zeng Q."/>
            <person name="Fu Q."/>
            <person name="Gao S."/>
            <person name="Li N."/>
            <person name="Koren S."/>
            <person name="Jiang Y."/>
            <person name="Zimin A."/>
            <person name="Xu P."/>
            <person name="Phillippy A.M."/>
            <person name="Geng X."/>
            <person name="Song L."/>
            <person name="Sun F."/>
            <person name="Li C."/>
            <person name="Wang X."/>
            <person name="Chen A."/>
            <person name="Jin Y."/>
            <person name="Yuan Z."/>
            <person name="Yang Y."/>
            <person name="Tan S."/>
            <person name="Peatman E."/>
            <person name="Lu J."/>
            <person name="Qin Z."/>
            <person name="Dunham R."/>
            <person name="Li Z."/>
            <person name="Sonstegard T."/>
            <person name="Feng J."/>
            <person name="Danzmann R.G."/>
            <person name="Schroeder S."/>
            <person name="Scheffler B."/>
            <person name="Duke M.V."/>
            <person name="Ballard L."/>
            <person name="Kucuktas H."/>
            <person name="Kaltenboeck L."/>
            <person name="Liu H."/>
            <person name="Armbruster J."/>
            <person name="Xie Y."/>
            <person name="Kirby M.L."/>
            <person name="Tian Y."/>
            <person name="Flanagan M.E."/>
            <person name="Mu W."/>
            <person name="Waldbieser G.C."/>
        </authorList>
    </citation>
    <scope>NUCLEOTIDE SEQUENCE [LARGE SCALE GENOMIC DNA]</scope>
    <source>
        <strain evidence="22">SDA103</strain>
    </source>
</reference>
<dbReference type="FunFam" id="2.60.40.60:FF:000442">
    <property type="entry name" value="Cadherin 4, retinal"/>
    <property type="match status" value="2"/>
</dbReference>
<gene>
    <name evidence="23" type="primary">cdh4</name>
</gene>
<dbReference type="InterPro" id="IPR039808">
    <property type="entry name" value="Cadherin"/>
</dbReference>
<dbReference type="GO" id="GO:0005509">
    <property type="term" value="F:calcium ion binding"/>
    <property type="evidence" value="ECO:0007669"/>
    <property type="project" value="UniProtKB-UniRule"/>
</dbReference>
<dbReference type="Pfam" id="PF08758">
    <property type="entry name" value="Cadherin_pro"/>
    <property type="match status" value="2"/>
</dbReference>
<keyword evidence="7" id="KW-0677">Repeat</keyword>
<evidence type="ECO:0000313" key="22">
    <source>
        <dbReference type="Proteomes" id="UP000221080"/>
    </source>
</evidence>
<dbReference type="GO" id="GO:0045296">
    <property type="term" value="F:cadherin binding"/>
    <property type="evidence" value="ECO:0007669"/>
    <property type="project" value="TreeGrafter"/>
</dbReference>
<evidence type="ECO:0000259" key="21">
    <source>
        <dbReference type="PROSITE" id="PS50268"/>
    </source>
</evidence>
<keyword evidence="13" id="KW-0325">Glycoprotein</keyword>
<dbReference type="PROSITE" id="PS50268">
    <property type="entry name" value="CADHERIN_2"/>
    <property type="match status" value="5"/>
</dbReference>
<dbReference type="GO" id="GO:0007156">
    <property type="term" value="P:homophilic cell adhesion via plasma membrane adhesion molecules"/>
    <property type="evidence" value="ECO:0007669"/>
    <property type="project" value="InterPro"/>
</dbReference>
<evidence type="ECO:0000313" key="23">
    <source>
        <dbReference type="RefSeq" id="XP_017306570.1"/>
    </source>
</evidence>
<dbReference type="FunFam" id="2.60.40.60:FF:000022">
    <property type="entry name" value="Cadherin 2"/>
    <property type="match status" value="1"/>
</dbReference>
<dbReference type="GO" id="GO:0042074">
    <property type="term" value="P:cell migration involved in gastrulation"/>
    <property type="evidence" value="ECO:0007669"/>
    <property type="project" value="UniProtKB-ARBA"/>
</dbReference>
<dbReference type="PANTHER" id="PTHR24027">
    <property type="entry name" value="CADHERIN-23"/>
    <property type="match status" value="1"/>
</dbReference>
<keyword evidence="11 19" id="KW-1133">Transmembrane helix</keyword>
<evidence type="ECO:0000256" key="20">
    <source>
        <dbReference type="SAM" id="SignalP"/>
    </source>
</evidence>
<evidence type="ECO:0000256" key="19">
    <source>
        <dbReference type="SAM" id="Phobius"/>
    </source>
</evidence>
<dbReference type="GO" id="GO:0007498">
    <property type="term" value="P:mesoderm development"/>
    <property type="evidence" value="ECO:0007669"/>
    <property type="project" value="UniProtKB-ARBA"/>
</dbReference>
<evidence type="ECO:0000256" key="1">
    <source>
        <dbReference type="ARBA" id="ARBA00004251"/>
    </source>
</evidence>
<accession>A0A2D0PNC5</accession>
<evidence type="ECO:0000256" key="8">
    <source>
        <dbReference type="ARBA" id="ARBA00022837"/>
    </source>
</evidence>
<dbReference type="GO" id="GO:0030010">
    <property type="term" value="P:establishment of cell polarity"/>
    <property type="evidence" value="ECO:0007669"/>
    <property type="project" value="UniProtKB-ARBA"/>
</dbReference>
<evidence type="ECO:0000256" key="12">
    <source>
        <dbReference type="ARBA" id="ARBA00023136"/>
    </source>
</evidence>
<keyword evidence="10" id="KW-0965">Cell junction</keyword>
<dbReference type="GeneID" id="108255255"/>
<dbReference type="Pfam" id="PF00028">
    <property type="entry name" value="Cadherin"/>
    <property type="match status" value="5"/>
</dbReference>
<evidence type="ECO:0000256" key="3">
    <source>
        <dbReference type="ARBA" id="ARBA00022475"/>
    </source>
</evidence>
<dbReference type="SMART" id="SM00112">
    <property type="entry name" value="CA"/>
    <property type="match status" value="5"/>
</dbReference>
<dbReference type="FunFam" id="2.60.40.60:FF:000027">
    <property type="entry name" value="Cadherin 2"/>
    <property type="match status" value="1"/>
</dbReference>
<dbReference type="FunFam" id="2.60.40.60:FF:000045">
    <property type="entry name" value="Cadherin 2"/>
    <property type="match status" value="1"/>
</dbReference>
<dbReference type="GO" id="GO:0005912">
    <property type="term" value="C:adherens junction"/>
    <property type="evidence" value="ECO:0007669"/>
    <property type="project" value="UniProtKB-SubCell"/>
</dbReference>
<feature type="domain" description="Cadherin" evidence="21">
    <location>
        <begin position="697"/>
        <end position="804"/>
    </location>
</feature>
<keyword evidence="9 16" id="KW-0130">Cell adhesion</keyword>
<evidence type="ECO:0000256" key="15">
    <source>
        <dbReference type="PROSITE-ProRule" id="PRU00043"/>
    </source>
</evidence>
<dbReference type="AlphaFoldDB" id="A0A2D0PNC5"/>
<keyword evidence="22" id="KW-1185">Reference proteome</keyword>
<dbReference type="GO" id="GO:0016342">
    <property type="term" value="C:catenin complex"/>
    <property type="evidence" value="ECO:0007669"/>
    <property type="project" value="TreeGrafter"/>
</dbReference>
<feature type="region of interest" description="Disordered" evidence="18">
    <location>
        <begin position="1061"/>
        <end position="1080"/>
    </location>
</feature>
<dbReference type="PROSITE" id="PS00232">
    <property type="entry name" value="CADHERIN_1"/>
    <property type="match status" value="2"/>
</dbReference>
<dbReference type="InterPro" id="IPR000233">
    <property type="entry name" value="Cadherin_Y-type_LIR"/>
</dbReference>
<name>A0A2D0PNC5_ICTPU</name>
<dbReference type="GO" id="GO:0007043">
    <property type="term" value="P:cell-cell junction assembly"/>
    <property type="evidence" value="ECO:0007669"/>
    <property type="project" value="TreeGrafter"/>
</dbReference>
<dbReference type="PANTHER" id="PTHR24027:SF81">
    <property type="entry name" value="CADHERIN-4"/>
    <property type="match status" value="1"/>
</dbReference>
<evidence type="ECO:0000256" key="6">
    <source>
        <dbReference type="ARBA" id="ARBA00022729"/>
    </source>
</evidence>
<dbReference type="GO" id="GO:0016339">
    <property type="term" value="P:calcium-dependent cell-cell adhesion via plasma membrane cell adhesion molecules"/>
    <property type="evidence" value="ECO:0007669"/>
    <property type="project" value="TreeGrafter"/>
</dbReference>
<dbReference type="GO" id="GO:0000902">
    <property type="term" value="P:cell morphogenesis"/>
    <property type="evidence" value="ECO:0007669"/>
    <property type="project" value="TreeGrafter"/>
</dbReference>
<evidence type="ECO:0000256" key="10">
    <source>
        <dbReference type="ARBA" id="ARBA00022949"/>
    </source>
</evidence>
<dbReference type="GO" id="GO:0007398">
    <property type="term" value="P:ectoderm development"/>
    <property type="evidence" value="ECO:0007669"/>
    <property type="project" value="UniProtKB-ARBA"/>
</dbReference>
<dbReference type="InterPro" id="IPR020894">
    <property type="entry name" value="Cadherin_CS"/>
</dbReference>
<evidence type="ECO:0000256" key="2">
    <source>
        <dbReference type="ARBA" id="ARBA00004536"/>
    </source>
</evidence>
<comment type="function">
    <text evidence="17">Cadherins are calcium-dependent cell adhesion proteins.</text>
</comment>
<dbReference type="GO" id="GO:0001841">
    <property type="term" value="P:neural tube formation"/>
    <property type="evidence" value="ECO:0007669"/>
    <property type="project" value="UniProtKB-ARBA"/>
</dbReference>
<dbReference type="SMART" id="SM01055">
    <property type="entry name" value="Cadherin_pro"/>
    <property type="match status" value="2"/>
</dbReference>
<feature type="compositionally biased region" description="Low complexity" evidence="18">
    <location>
        <begin position="1066"/>
        <end position="1076"/>
    </location>
</feature>
<evidence type="ECO:0000256" key="14">
    <source>
        <dbReference type="ARBA" id="ARBA00041040"/>
    </source>
</evidence>
<reference evidence="23" key="2">
    <citation type="submission" date="2025-08" db="UniProtKB">
        <authorList>
            <consortium name="RefSeq"/>
        </authorList>
    </citation>
    <scope>IDENTIFICATION</scope>
    <source>
        <tissue evidence="23">Blood</tissue>
    </source>
</reference>
<feature type="domain" description="Cadherin" evidence="21">
    <location>
        <begin position="467"/>
        <end position="581"/>
    </location>
</feature>
<dbReference type="GO" id="GO:0060027">
    <property type="term" value="P:convergent extension involved in gastrulation"/>
    <property type="evidence" value="ECO:0007669"/>
    <property type="project" value="UniProtKB-ARBA"/>
</dbReference>
<dbReference type="STRING" id="7998.ENSIPUP00000035474"/>
<evidence type="ECO:0000256" key="5">
    <source>
        <dbReference type="ARBA" id="ARBA00022723"/>
    </source>
</evidence>
<dbReference type="PRINTS" id="PR01820">
    <property type="entry name" value="DESMOCOLLIN"/>
</dbReference>
<keyword evidence="6 20" id="KW-0732">Signal</keyword>
<feature type="transmembrane region" description="Helical" evidence="19">
    <location>
        <begin position="924"/>
        <end position="946"/>
    </location>
</feature>
<dbReference type="SUPFAM" id="SSF49313">
    <property type="entry name" value="Cadherin-like"/>
    <property type="match status" value="7"/>
</dbReference>
<comment type="subcellular location">
    <subcellularLocation>
        <location evidence="2">Cell junction</location>
        <location evidence="2">Adherens junction</location>
    </subcellularLocation>
    <subcellularLocation>
        <location evidence="1 16">Cell membrane</location>
        <topology evidence="1 16">Single-pass type I membrane protein</topology>
    </subcellularLocation>
</comment>
<evidence type="ECO:0000256" key="7">
    <source>
        <dbReference type="ARBA" id="ARBA00022737"/>
    </source>
</evidence>
<dbReference type="InterPro" id="IPR014868">
    <property type="entry name" value="Cadherin_pro_dom"/>
</dbReference>
<dbReference type="KEGG" id="ipu:108255255"/>
<keyword evidence="8 15" id="KW-0106">Calcium</keyword>
<dbReference type="GO" id="GO:0034332">
    <property type="term" value="P:adherens junction organization"/>
    <property type="evidence" value="ECO:0007669"/>
    <property type="project" value="UniProtKB-ARBA"/>
</dbReference>
<dbReference type="GO" id="GO:0008013">
    <property type="term" value="F:beta-catenin binding"/>
    <property type="evidence" value="ECO:0007669"/>
    <property type="project" value="TreeGrafter"/>
</dbReference>
<evidence type="ECO:0000256" key="9">
    <source>
        <dbReference type="ARBA" id="ARBA00022889"/>
    </source>
</evidence>